<dbReference type="KEGG" id="nct:NMSP_0129"/>
<gene>
    <name evidence="1" type="ORF">NMSP_0129</name>
</gene>
<organism evidence="1 2">
    <name type="scientific">Candidatus Nitrosomarinus catalinensis</name>
    <dbReference type="NCBI Taxonomy" id="1898749"/>
    <lineage>
        <taxon>Archaea</taxon>
        <taxon>Nitrososphaerota</taxon>
        <taxon>Nitrososphaeria</taxon>
        <taxon>Nitrosopumilales</taxon>
        <taxon>Nitrosopumilaceae</taxon>
        <taxon>Candidatus Nitrosomarinus</taxon>
    </lineage>
</organism>
<name>A0A2Z2HHQ3_9ARCH</name>
<dbReference type="SUPFAM" id="SSF48208">
    <property type="entry name" value="Six-hairpin glycosidases"/>
    <property type="match status" value="1"/>
</dbReference>
<protein>
    <submittedName>
        <fullName evidence="1">Uncharacterized protein</fullName>
    </submittedName>
</protein>
<dbReference type="AlphaFoldDB" id="A0A2Z2HHQ3"/>
<reference evidence="1 2" key="1">
    <citation type="journal article" date="2017" name="Environ. Microbiol.">
        <title>Genome and epigenome of a novel marine Thaumarchaeota strain suggest viral infection, phosphorothioation DNA modification and multiple restriction systems.</title>
        <authorList>
            <person name="Ahlgren N.A."/>
            <person name="Chen Y."/>
            <person name="Needham D.M."/>
            <person name="Parada A.E."/>
            <person name="Sachdeva R."/>
            <person name="Trinh V."/>
            <person name="Chen T."/>
            <person name="Fuhrman J.A."/>
        </authorList>
    </citation>
    <scope>NUCLEOTIDE SEQUENCE [LARGE SCALE GENOMIC DNA]</scope>
    <source>
        <strain evidence="1 2">SPOT01</strain>
    </source>
</reference>
<evidence type="ECO:0000313" key="2">
    <source>
        <dbReference type="Proteomes" id="UP000249949"/>
    </source>
</evidence>
<accession>A0A2Z2HHQ3</accession>
<dbReference type="Proteomes" id="UP000249949">
    <property type="component" value="Chromosome"/>
</dbReference>
<dbReference type="GO" id="GO:0005975">
    <property type="term" value="P:carbohydrate metabolic process"/>
    <property type="evidence" value="ECO:0007669"/>
    <property type="project" value="InterPro"/>
</dbReference>
<keyword evidence="2" id="KW-1185">Reference proteome</keyword>
<sequence length="366" mass="42804">MTSGLFVSDVNNKNCGGVHSFYDEKENQYGFLYPEITGYFISCLRFLNNQHNDEIFSQYAKYSSNWLIKIYEKYGAIIQGIDSNSKNTFSYSFDSAICAKGLLDCYELNNEKKYLDYGEQIMNDLIAEAIGSDGSVKPFKDISTNKYQESNQVWYKQEGCLHIKTAIPFFQSYKITTDEKQLKIGEKICKKINTYQNSDGSIKLHINSQIINLHTLCYALEGLLYGFYVTNNEDYHYRCERAVDWCLNQINDDGSISLWFNSKYKSKAAYPISQLIRILILLDKINNNSKYKPQTKILYEFLKTLHGFHSDPKIDGGFYEEYYKSLFGWKKRMRLNSWTTMFALQGINWLENYDSVTFENTIKYLY</sequence>
<dbReference type="InterPro" id="IPR008928">
    <property type="entry name" value="6-hairpin_glycosidase_sf"/>
</dbReference>
<dbReference type="EMBL" id="CP021324">
    <property type="protein sequence ID" value="ARS63761.1"/>
    <property type="molecule type" value="Genomic_DNA"/>
</dbReference>
<dbReference type="Gene3D" id="1.50.10.20">
    <property type="match status" value="1"/>
</dbReference>
<evidence type="ECO:0000313" key="1">
    <source>
        <dbReference type="EMBL" id="ARS63761.1"/>
    </source>
</evidence>
<proteinExistence type="predicted"/>